<dbReference type="InterPro" id="IPR050932">
    <property type="entry name" value="TM2D1-3-like"/>
</dbReference>
<keyword evidence="3" id="KW-0732">Signal</keyword>
<gene>
    <name evidence="9" type="ORF">QWZ03_12145</name>
</gene>
<evidence type="ECO:0000256" key="7">
    <source>
        <dbReference type="SAM" id="Phobius"/>
    </source>
</evidence>
<comment type="subcellular location">
    <subcellularLocation>
        <location evidence="1">Membrane</location>
        <topology evidence="1">Multi-pass membrane protein</topology>
    </subcellularLocation>
</comment>
<dbReference type="Pfam" id="PF05154">
    <property type="entry name" value="TM2"/>
    <property type="match status" value="1"/>
</dbReference>
<evidence type="ECO:0000313" key="9">
    <source>
        <dbReference type="EMBL" id="MDN3577520.1"/>
    </source>
</evidence>
<name>A0ABT8B710_9NEIS</name>
<protein>
    <submittedName>
        <fullName evidence="9">TM2 domain-containing protein</fullName>
    </submittedName>
</protein>
<evidence type="ECO:0000256" key="5">
    <source>
        <dbReference type="ARBA" id="ARBA00023136"/>
    </source>
</evidence>
<accession>A0ABT8B710</accession>
<dbReference type="PANTHER" id="PTHR21016:SF7">
    <property type="entry name" value="TM2 DOMAIN-CONTAINING PROTEIN 3"/>
    <property type="match status" value="1"/>
</dbReference>
<evidence type="ECO:0000256" key="3">
    <source>
        <dbReference type="ARBA" id="ARBA00022729"/>
    </source>
</evidence>
<keyword evidence="4 7" id="KW-1133">Transmembrane helix</keyword>
<evidence type="ECO:0000256" key="4">
    <source>
        <dbReference type="ARBA" id="ARBA00022989"/>
    </source>
</evidence>
<reference evidence="9" key="1">
    <citation type="journal article" date="2014" name="Int. J. Syst. Evol. Microbiol.">
        <title>Complete genome of a new Firmicutes species belonging to the dominant human colonic microbiota ('Ruminococcus bicirculans') reveals two chromosomes and a selective capacity to utilize plant glucans.</title>
        <authorList>
            <consortium name="NISC Comparative Sequencing Program"/>
            <person name="Wegmann U."/>
            <person name="Louis P."/>
            <person name="Goesmann A."/>
            <person name="Henrissat B."/>
            <person name="Duncan S.H."/>
            <person name="Flint H.J."/>
        </authorList>
    </citation>
    <scope>NUCLEOTIDE SEQUENCE</scope>
    <source>
        <strain evidence="9">CECT 7703</strain>
    </source>
</reference>
<evidence type="ECO:0000256" key="2">
    <source>
        <dbReference type="ARBA" id="ARBA00022692"/>
    </source>
</evidence>
<comment type="caution">
    <text evidence="9">The sequence shown here is derived from an EMBL/GenBank/DDBJ whole genome shotgun (WGS) entry which is preliminary data.</text>
</comment>
<keyword evidence="6" id="KW-0325">Glycoprotein</keyword>
<keyword evidence="5 7" id="KW-0472">Membrane</keyword>
<sequence>MSDKNRSLALILCLLFGWVGAHRFYAGRTISAVIQLLTLGGLCIWAMIDLLIILFGEFKDSNELKIADWKMD</sequence>
<evidence type="ECO:0000256" key="6">
    <source>
        <dbReference type="ARBA" id="ARBA00023180"/>
    </source>
</evidence>
<evidence type="ECO:0000313" key="10">
    <source>
        <dbReference type="Proteomes" id="UP001180081"/>
    </source>
</evidence>
<feature type="domain" description="TM2" evidence="8">
    <location>
        <begin position="3"/>
        <end position="50"/>
    </location>
</feature>
<dbReference type="InterPro" id="IPR007829">
    <property type="entry name" value="TM2"/>
</dbReference>
<proteinExistence type="predicted"/>
<feature type="transmembrane region" description="Helical" evidence="7">
    <location>
        <begin position="33"/>
        <end position="55"/>
    </location>
</feature>
<keyword evidence="10" id="KW-1185">Reference proteome</keyword>
<dbReference type="PANTHER" id="PTHR21016">
    <property type="entry name" value="BETA-AMYLOID BINDING PROTEIN-RELATED"/>
    <property type="match status" value="1"/>
</dbReference>
<organism evidence="9 10">
    <name type="scientific">Chitinimonas viridis</name>
    <dbReference type="NCBI Taxonomy" id="664880"/>
    <lineage>
        <taxon>Bacteria</taxon>
        <taxon>Pseudomonadati</taxon>
        <taxon>Pseudomonadota</taxon>
        <taxon>Betaproteobacteria</taxon>
        <taxon>Neisseriales</taxon>
        <taxon>Chitinibacteraceae</taxon>
        <taxon>Chitinimonas</taxon>
    </lineage>
</organism>
<keyword evidence="2 7" id="KW-0812">Transmembrane</keyword>
<evidence type="ECO:0000256" key="1">
    <source>
        <dbReference type="ARBA" id="ARBA00004141"/>
    </source>
</evidence>
<dbReference type="RefSeq" id="WP_290332963.1">
    <property type="nucleotide sequence ID" value="NZ_JAUFPU010000009.1"/>
</dbReference>
<dbReference type="EMBL" id="JAUFPU010000009">
    <property type="protein sequence ID" value="MDN3577520.1"/>
    <property type="molecule type" value="Genomic_DNA"/>
</dbReference>
<dbReference type="Proteomes" id="UP001180081">
    <property type="component" value="Unassembled WGS sequence"/>
</dbReference>
<evidence type="ECO:0000259" key="8">
    <source>
        <dbReference type="Pfam" id="PF05154"/>
    </source>
</evidence>
<reference evidence="9" key="2">
    <citation type="submission" date="2023-06" db="EMBL/GenBank/DDBJ databases">
        <authorList>
            <person name="Lucena T."/>
            <person name="Sun Q."/>
        </authorList>
    </citation>
    <scope>NUCLEOTIDE SEQUENCE</scope>
    <source>
        <strain evidence="9">CECT 7703</strain>
    </source>
</reference>